<dbReference type="AlphaFoldDB" id="B1G642"/>
<keyword evidence="2" id="KW-1185">Reference proteome</keyword>
<proteinExistence type="predicted"/>
<evidence type="ECO:0000313" key="1">
    <source>
        <dbReference type="EMBL" id="EDT08396.1"/>
    </source>
</evidence>
<sequence length="33" mass="3780">MVAFVFVFEYIEYDNVLGVHCVSDDPYHDDGSP</sequence>
<evidence type="ECO:0000313" key="2">
    <source>
        <dbReference type="Proteomes" id="UP000005045"/>
    </source>
</evidence>
<comment type="caution">
    <text evidence="1">The sequence shown here is derived from an EMBL/GenBank/DDBJ whole genome shotgun (WGS) entry which is preliminary data.</text>
</comment>
<name>B1G642_PARG4</name>
<dbReference type="Proteomes" id="UP000005045">
    <property type="component" value="Unassembled WGS sequence"/>
</dbReference>
<dbReference type="EMBL" id="ABLD01000018">
    <property type="protein sequence ID" value="EDT08396.1"/>
    <property type="molecule type" value="Genomic_DNA"/>
</dbReference>
<organism evidence="1 2">
    <name type="scientific">Paraburkholderia graminis (strain ATCC 700544 / DSM 17151 / LMG 18924 / NCIMB 13744 / C4D1M)</name>
    <dbReference type="NCBI Taxonomy" id="396598"/>
    <lineage>
        <taxon>Bacteria</taxon>
        <taxon>Pseudomonadati</taxon>
        <taxon>Pseudomonadota</taxon>
        <taxon>Betaproteobacteria</taxon>
        <taxon>Burkholderiales</taxon>
        <taxon>Burkholderiaceae</taxon>
        <taxon>Paraburkholderia</taxon>
    </lineage>
</organism>
<gene>
    <name evidence="1" type="ORF">BgramDRAFT_4818</name>
</gene>
<accession>B1G642</accession>
<reference evidence="1 2" key="1">
    <citation type="submission" date="2008-03" db="EMBL/GenBank/DDBJ databases">
        <title>Sequencing of the draft genome and assembly of Burkholderia graminis C4D1M.</title>
        <authorList>
            <consortium name="US DOE Joint Genome Institute (JGI-PGF)"/>
            <person name="Copeland A."/>
            <person name="Lucas S."/>
            <person name="Lapidus A."/>
            <person name="Glavina del Rio T."/>
            <person name="Dalin E."/>
            <person name="Tice H."/>
            <person name="Bruce D."/>
            <person name="Goodwin L."/>
            <person name="Pitluck S."/>
            <person name="Larimer F."/>
            <person name="Land M.L."/>
            <person name="Hauser L."/>
            <person name="Tiedje J."/>
            <person name="Richardson P."/>
        </authorList>
    </citation>
    <scope>NUCLEOTIDE SEQUENCE [LARGE SCALE GENOMIC DNA]</scope>
    <source>
        <strain evidence="2">ATCC 700544 / DSM 17151 / LMG 18924 / NCIMB 13744 / C4D1M</strain>
    </source>
</reference>
<protein>
    <submittedName>
        <fullName evidence="1">Uncharacterized protein</fullName>
    </submittedName>
</protein>